<dbReference type="PANTHER" id="PTHR46268:SF6">
    <property type="entry name" value="UNIVERSAL STRESS PROTEIN UP12"/>
    <property type="match status" value="1"/>
</dbReference>
<dbReference type="SUPFAM" id="SSF52402">
    <property type="entry name" value="Adenine nucleotide alpha hydrolases-like"/>
    <property type="match status" value="2"/>
</dbReference>
<name>A0A401U609_9BACT</name>
<comment type="similarity">
    <text evidence="1">Belongs to the universal stress protein A family.</text>
</comment>
<evidence type="ECO:0000259" key="2">
    <source>
        <dbReference type="Pfam" id="PF00582"/>
    </source>
</evidence>
<dbReference type="AlphaFoldDB" id="A0A401U609"/>
<sequence>MQRILVPTDFSKESKEAFKVAIQLASKTKGEIVLLNILTIPNLSSTGFAGETLPFDPAYFTEVIDDIKKELLKIKEMNKEKSIKVNIEAVYGDFVITIKNMIEKHKIDLVVMGTSGASGIAEIFIGSNTEKVVRFSPVPVLAVREAIDIKSIRNILLPSTLLFNQIHFIRKLKELQLFFNATLHILLINTPLHFMRDADAHESLEEFAIHYKLTNYKLHFRNYLHEEDGILSFANTEGMDLVAMGTHARKGLAHFFNISITENVVNHIKIPIWTYSLKES</sequence>
<accession>A0A401U609</accession>
<dbReference type="PRINTS" id="PR01438">
    <property type="entry name" value="UNVRSLSTRESS"/>
</dbReference>
<protein>
    <submittedName>
        <fullName evidence="3">Universal stress protein</fullName>
    </submittedName>
</protein>
<dbReference type="Proteomes" id="UP000288227">
    <property type="component" value="Unassembled WGS sequence"/>
</dbReference>
<dbReference type="Gene3D" id="3.40.50.12370">
    <property type="match status" value="1"/>
</dbReference>
<dbReference type="OrthoDB" id="1522603at2"/>
<dbReference type="CDD" id="cd00293">
    <property type="entry name" value="USP-like"/>
    <property type="match status" value="2"/>
</dbReference>
<evidence type="ECO:0000256" key="1">
    <source>
        <dbReference type="ARBA" id="ARBA00008791"/>
    </source>
</evidence>
<dbReference type="EMBL" id="BHXQ01000001">
    <property type="protein sequence ID" value="GCC50394.1"/>
    <property type="molecule type" value="Genomic_DNA"/>
</dbReference>
<organism evidence="3 4">
    <name type="scientific">Chryseotalea sanaruensis</name>
    <dbReference type="NCBI Taxonomy" id="2482724"/>
    <lineage>
        <taxon>Bacteria</taxon>
        <taxon>Pseudomonadati</taxon>
        <taxon>Bacteroidota</taxon>
        <taxon>Cytophagia</taxon>
        <taxon>Cytophagales</taxon>
        <taxon>Chryseotaleaceae</taxon>
        <taxon>Chryseotalea</taxon>
    </lineage>
</organism>
<evidence type="ECO:0000313" key="3">
    <source>
        <dbReference type="EMBL" id="GCC50394.1"/>
    </source>
</evidence>
<proteinExistence type="inferred from homology"/>
<dbReference type="Pfam" id="PF00582">
    <property type="entry name" value="Usp"/>
    <property type="match status" value="2"/>
</dbReference>
<dbReference type="RefSeq" id="WP_127121033.1">
    <property type="nucleotide sequence ID" value="NZ_BHXQ01000001.1"/>
</dbReference>
<dbReference type="Gene3D" id="3.40.50.620">
    <property type="entry name" value="HUPs"/>
    <property type="match status" value="1"/>
</dbReference>
<dbReference type="InterPro" id="IPR006015">
    <property type="entry name" value="Universal_stress_UspA"/>
</dbReference>
<keyword evidence="4" id="KW-1185">Reference proteome</keyword>
<comment type="caution">
    <text evidence="3">The sequence shown here is derived from an EMBL/GenBank/DDBJ whole genome shotgun (WGS) entry which is preliminary data.</text>
</comment>
<dbReference type="PANTHER" id="PTHR46268">
    <property type="entry name" value="STRESS RESPONSE PROTEIN NHAX"/>
    <property type="match status" value="1"/>
</dbReference>
<evidence type="ECO:0000313" key="4">
    <source>
        <dbReference type="Proteomes" id="UP000288227"/>
    </source>
</evidence>
<dbReference type="InterPro" id="IPR014729">
    <property type="entry name" value="Rossmann-like_a/b/a_fold"/>
</dbReference>
<reference evidence="3 4" key="1">
    <citation type="submission" date="2018-11" db="EMBL/GenBank/DDBJ databases">
        <title>Chryseotalea sanarue gen. nov., sp., nov., a member of the family Cytophagaceae, isolated from a brackish lake in Hamamatsu Japan.</title>
        <authorList>
            <person name="Maejima Y."/>
            <person name="Iino T."/>
            <person name="Muraguchi Y."/>
            <person name="Fukuda K."/>
            <person name="Ohkuma M."/>
            <person name="Moriuchi R."/>
            <person name="Dohra H."/>
            <person name="Kimbara K."/>
            <person name="Shintani M."/>
        </authorList>
    </citation>
    <scope>NUCLEOTIDE SEQUENCE [LARGE SCALE GENOMIC DNA]</scope>
    <source>
        <strain evidence="3 4">Ys</strain>
    </source>
</reference>
<gene>
    <name evidence="3" type="ORF">SanaruYs_06090</name>
</gene>
<dbReference type="InterPro" id="IPR006016">
    <property type="entry name" value="UspA"/>
</dbReference>
<feature type="domain" description="UspA" evidence="2">
    <location>
        <begin position="1"/>
        <end position="144"/>
    </location>
</feature>
<feature type="domain" description="UspA" evidence="2">
    <location>
        <begin position="227"/>
        <end position="273"/>
    </location>
</feature>